<feature type="region of interest" description="Disordered" evidence="1">
    <location>
        <begin position="456"/>
        <end position="492"/>
    </location>
</feature>
<evidence type="ECO:0000313" key="3">
    <source>
        <dbReference type="EMBL" id="QJB30194.1"/>
    </source>
</evidence>
<dbReference type="KEGG" id="coy:HF329_02270"/>
<protein>
    <submittedName>
        <fullName evidence="3">DUF4175 family protein</fullName>
    </submittedName>
</protein>
<feature type="compositionally biased region" description="Basic and acidic residues" evidence="1">
    <location>
        <begin position="466"/>
        <end position="492"/>
    </location>
</feature>
<keyword evidence="2" id="KW-1133">Transmembrane helix</keyword>
<proteinExistence type="predicted"/>
<dbReference type="RefSeq" id="WP_168802480.1">
    <property type="nucleotide sequence ID" value="NZ_CP051205.1"/>
</dbReference>
<keyword evidence="2" id="KW-0472">Membrane</keyword>
<dbReference type="AlphaFoldDB" id="A0AAE7D5L1"/>
<dbReference type="EMBL" id="CP051205">
    <property type="protein sequence ID" value="QJB30194.1"/>
    <property type="molecule type" value="Genomic_DNA"/>
</dbReference>
<organism evidence="3 4">
    <name type="scientific">Chitinophaga oryzae</name>
    <dbReference type="NCBI Taxonomy" id="2725414"/>
    <lineage>
        <taxon>Bacteria</taxon>
        <taxon>Pseudomonadati</taxon>
        <taxon>Bacteroidota</taxon>
        <taxon>Chitinophagia</taxon>
        <taxon>Chitinophagales</taxon>
        <taxon>Chitinophagaceae</taxon>
        <taxon>Chitinophaga</taxon>
    </lineage>
</organism>
<evidence type="ECO:0000256" key="1">
    <source>
        <dbReference type="SAM" id="MobiDB-lite"/>
    </source>
</evidence>
<accession>A0AAE7D5L1</accession>
<evidence type="ECO:0000256" key="2">
    <source>
        <dbReference type="SAM" id="Phobius"/>
    </source>
</evidence>
<gene>
    <name evidence="3" type="ORF">HF329_02270</name>
</gene>
<evidence type="ECO:0000313" key="4">
    <source>
        <dbReference type="Proteomes" id="UP000502421"/>
    </source>
</evidence>
<sequence length="713" mass="79896">MNNVNGHMKIAGIRTRWVQSQLLRYGLLSIALAAPLALFGAIPAVIGGILSLAVQLWWHQPWRLQEEEVARYLDQTFPELEDSAALLLKPAAGRNLLETLQTEKISPVLDNLQLPGKFYRPLRQAALVALFMVTFTIGWHMLNNYLAKLPVRANNAPGATARPEKVLPGIKSVQITLQPPAYMRRSPHTQSAFNITTPDSSLVKWEIHTNKEVQELALLFNDSTRLTLQPDAAHTTWTAIRTVRKSGFYQVSMNGSLSELYQLQLLPDQLPVIRITNPKPLTTIEFGQSTKVNVQAALTDDYGIRDTRIALTITSGSGEAVRFKDQELSFDNSFSAQLPQYQVSKTLDLSAMGLKPGDELYFHIRVTDTRRQENRSDVYIITLPDTAQLFSMESMVTGVAFKPEYFRSQRQIILDAEQLLREKDSIGTAKFNSRSNDLGTDQKLLRLRYGKFLGEESESNVGDPRVAAEEGHDDHDHGHDHHGKEEQGAVEPKDFGNAAKVLDEFTDKHDNAEDATFFDPEIKKQLKATLTEMWKSELQLRLYKPQEALPFAYKALRLLKDLQQQSRVYVAKTGVKTTPLKPEKRLTGEQDKIQPRQQKETVAYQDQLLNVRQALAVLDAMKAGDTSGHAAVLGEAQQLLATQAAATPAVYLPALEAMRRIQMQKGTEKDIRTAQQGLQKMLKAPPLQPQRTPAPVAPSLPQHYFHNLKTGTP</sequence>
<dbReference type="Proteomes" id="UP000502421">
    <property type="component" value="Chromosome"/>
</dbReference>
<reference evidence="4" key="1">
    <citation type="submission" date="2020-04" db="EMBL/GenBank/DDBJ databases">
        <authorList>
            <person name="Kittiwongwattana C."/>
        </authorList>
    </citation>
    <scope>NUCLEOTIDE SEQUENCE [LARGE SCALE GENOMIC DNA]</scope>
    <source>
        <strain evidence="4">1310</strain>
    </source>
</reference>
<feature type="transmembrane region" description="Helical" evidence="2">
    <location>
        <begin position="25"/>
        <end position="58"/>
    </location>
</feature>
<feature type="region of interest" description="Disordered" evidence="1">
    <location>
        <begin position="685"/>
        <end position="713"/>
    </location>
</feature>
<feature type="transmembrane region" description="Helical" evidence="2">
    <location>
        <begin position="125"/>
        <end position="142"/>
    </location>
</feature>
<keyword evidence="2" id="KW-0812">Transmembrane</keyword>
<name>A0AAE7D5L1_9BACT</name>